<comment type="subcellular location">
    <subcellularLocation>
        <location evidence="1">Membrane</location>
        <topology evidence="1">Multi-pass membrane protein</topology>
    </subcellularLocation>
</comment>
<feature type="region of interest" description="Disordered" evidence="5">
    <location>
        <begin position="264"/>
        <end position="286"/>
    </location>
</feature>
<feature type="transmembrane region" description="Helical" evidence="6">
    <location>
        <begin position="735"/>
        <end position="759"/>
    </location>
</feature>
<feature type="transmembrane region" description="Helical" evidence="6">
    <location>
        <begin position="701"/>
        <end position="723"/>
    </location>
</feature>
<evidence type="ECO:0000256" key="3">
    <source>
        <dbReference type="ARBA" id="ARBA00022989"/>
    </source>
</evidence>
<evidence type="ECO:0000256" key="5">
    <source>
        <dbReference type="SAM" id="MobiDB-lite"/>
    </source>
</evidence>
<dbReference type="EMBL" id="MU005630">
    <property type="protein sequence ID" value="KAF2676789.1"/>
    <property type="molecule type" value="Genomic_DNA"/>
</dbReference>
<dbReference type="InterPro" id="IPR045863">
    <property type="entry name" value="CorA_TM1_TM2"/>
</dbReference>
<dbReference type="OrthoDB" id="5430750at2759"/>
<feature type="transmembrane region" description="Helical" evidence="6">
    <location>
        <begin position="489"/>
        <end position="508"/>
    </location>
</feature>
<reference evidence="7" key="1">
    <citation type="journal article" date="2020" name="Stud. Mycol.">
        <title>101 Dothideomycetes genomes: a test case for predicting lifestyles and emergence of pathogens.</title>
        <authorList>
            <person name="Haridas S."/>
            <person name="Albert R."/>
            <person name="Binder M."/>
            <person name="Bloem J."/>
            <person name="Labutti K."/>
            <person name="Salamov A."/>
            <person name="Andreopoulos B."/>
            <person name="Baker S."/>
            <person name="Barry K."/>
            <person name="Bills G."/>
            <person name="Bluhm B."/>
            <person name="Cannon C."/>
            <person name="Castanera R."/>
            <person name="Culley D."/>
            <person name="Daum C."/>
            <person name="Ezra D."/>
            <person name="Gonzalez J."/>
            <person name="Henrissat B."/>
            <person name="Kuo A."/>
            <person name="Liang C."/>
            <person name="Lipzen A."/>
            <person name="Lutzoni F."/>
            <person name="Magnuson J."/>
            <person name="Mondo S."/>
            <person name="Nolan M."/>
            <person name="Ohm R."/>
            <person name="Pangilinan J."/>
            <person name="Park H.-J."/>
            <person name="Ramirez L."/>
            <person name="Alfaro M."/>
            <person name="Sun H."/>
            <person name="Tritt A."/>
            <person name="Yoshinaga Y."/>
            <person name="Zwiers L.-H."/>
            <person name="Turgeon B."/>
            <person name="Goodwin S."/>
            <person name="Spatafora J."/>
            <person name="Crous P."/>
            <person name="Grigoriev I."/>
        </authorList>
    </citation>
    <scope>NUCLEOTIDE SEQUENCE</scope>
    <source>
        <strain evidence="7">CBS 122367</strain>
    </source>
</reference>
<dbReference type="Pfam" id="PF01544">
    <property type="entry name" value="CorA"/>
    <property type="match status" value="1"/>
</dbReference>
<evidence type="ECO:0000256" key="4">
    <source>
        <dbReference type="ARBA" id="ARBA00023136"/>
    </source>
</evidence>
<protein>
    <recommendedName>
        <fullName evidence="9">Cora-domain-containing protein</fullName>
    </recommendedName>
</protein>
<sequence>MAFGAYLECATKLQYVNDFERDTVSKILRIAREKPDRSLRTPPGMNGCYIEPEYFEKAIENTVSLGPRSKRLKKEVIRWISMPYFSLKSHSLSNHNAVTLNPHLTHNRSVAQGRYFQVAQYWCLVIGDSLLISCAPMSVPELSKTTIHLNYIPLADHPRLPTGDWAPMLEVSDSGLRLWLLSIEECLTWSTFVSHFIGLGFSLVDGWRVKYRDVILDQSDWPTVISMARISRVRLELCRSDYEDPADGGDSLVYDSHMRRVSRSMSAGQAPKHDDDQTEPEPLRPLISDIPLSESDPLLMLDGSHATSDRESYGFHVFTLLATVPTSPTPRGESSSQQGTLCMDPLFKVDERQLSEDLNQLDEYLSSGNTRRMECVSYQECLSKTLYDVQQSCTKLNRDEYSLKKNLFRAVRDIFELYLPLRCNHTVALKFWGSIDHIIQTKGIASEYTRFEEDVRDISQLGQLAKEIKEEIFSGKELVESMITIPHEFIQAWLLFQMFLACFFAESARRSSSHIRRCKQKLLKGRLKMVERLQTVNIREREAVLPLGVTALMLGQLLDGSQVFTPSGPHSLTSAYWTCFNDLKSEVYNKPLRRHYEAEFTTLKADFETIITTLEDQQRVLVALEDSVKEAESHSFANNSLIGRNIIMEPSREASTTAYLVHRIEEMLQNFWEMSRRLNELENYHFQCLSIDTDMQQKASFAFTTVTVFFLPLTTVTGILGMNTSDIRDMSAGQGLFWTVAIPLGLACLFTWLMYLGSFGKMWRWGKKRGLKKTL</sequence>
<gene>
    <name evidence="7" type="ORF">K458DRAFT_424536</name>
</gene>
<dbReference type="AlphaFoldDB" id="A0A6G1IFW1"/>
<keyword evidence="3 6" id="KW-1133">Transmembrane helix</keyword>
<keyword evidence="2 6" id="KW-0812">Transmembrane</keyword>
<name>A0A6G1IFW1_9PLEO</name>
<dbReference type="SUPFAM" id="SSF144083">
    <property type="entry name" value="Magnesium transport protein CorA, transmembrane region"/>
    <property type="match status" value="1"/>
</dbReference>
<proteinExistence type="predicted"/>
<dbReference type="GO" id="GO:0016020">
    <property type="term" value="C:membrane"/>
    <property type="evidence" value="ECO:0007669"/>
    <property type="project" value="UniProtKB-SubCell"/>
</dbReference>
<dbReference type="Gene3D" id="1.20.58.340">
    <property type="entry name" value="Magnesium transport protein CorA, transmembrane region"/>
    <property type="match status" value="1"/>
</dbReference>
<dbReference type="Proteomes" id="UP000799291">
    <property type="component" value="Unassembled WGS sequence"/>
</dbReference>
<evidence type="ECO:0000256" key="6">
    <source>
        <dbReference type="SAM" id="Phobius"/>
    </source>
</evidence>
<dbReference type="GO" id="GO:0046873">
    <property type="term" value="F:metal ion transmembrane transporter activity"/>
    <property type="evidence" value="ECO:0007669"/>
    <property type="project" value="InterPro"/>
</dbReference>
<evidence type="ECO:0000256" key="2">
    <source>
        <dbReference type="ARBA" id="ARBA00022692"/>
    </source>
</evidence>
<evidence type="ECO:0000313" key="7">
    <source>
        <dbReference type="EMBL" id="KAF2676789.1"/>
    </source>
</evidence>
<organism evidence="7 8">
    <name type="scientific">Lentithecium fluviatile CBS 122367</name>
    <dbReference type="NCBI Taxonomy" id="1168545"/>
    <lineage>
        <taxon>Eukaryota</taxon>
        <taxon>Fungi</taxon>
        <taxon>Dikarya</taxon>
        <taxon>Ascomycota</taxon>
        <taxon>Pezizomycotina</taxon>
        <taxon>Dothideomycetes</taxon>
        <taxon>Pleosporomycetidae</taxon>
        <taxon>Pleosporales</taxon>
        <taxon>Massarineae</taxon>
        <taxon>Lentitheciaceae</taxon>
        <taxon>Lentithecium</taxon>
    </lineage>
</organism>
<evidence type="ECO:0000313" key="8">
    <source>
        <dbReference type="Proteomes" id="UP000799291"/>
    </source>
</evidence>
<dbReference type="InterPro" id="IPR002523">
    <property type="entry name" value="MgTranspt_CorA/ZnTranspt_ZntB"/>
</dbReference>
<keyword evidence="8" id="KW-1185">Reference proteome</keyword>
<evidence type="ECO:0008006" key="9">
    <source>
        <dbReference type="Google" id="ProtNLM"/>
    </source>
</evidence>
<keyword evidence="4 6" id="KW-0472">Membrane</keyword>
<accession>A0A6G1IFW1</accession>
<evidence type="ECO:0000256" key="1">
    <source>
        <dbReference type="ARBA" id="ARBA00004141"/>
    </source>
</evidence>